<gene>
    <name evidence="4" type="ORF">SAMN05660443_0362</name>
</gene>
<organism evidence="4 5">
    <name type="scientific">Marinospirillum celere</name>
    <dbReference type="NCBI Taxonomy" id="1122252"/>
    <lineage>
        <taxon>Bacteria</taxon>
        <taxon>Pseudomonadati</taxon>
        <taxon>Pseudomonadota</taxon>
        <taxon>Gammaproteobacteria</taxon>
        <taxon>Oceanospirillales</taxon>
        <taxon>Oceanospirillaceae</taxon>
        <taxon>Marinospirillum</taxon>
    </lineage>
</organism>
<proteinExistence type="inferred from homology"/>
<dbReference type="Gene3D" id="3.40.50.1820">
    <property type="entry name" value="alpha/beta hydrolase"/>
    <property type="match status" value="1"/>
</dbReference>
<dbReference type="EMBL" id="FOLH01000001">
    <property type="protein sequence ID" value="SFB82382.1"/>
    <property type="molecule type" value="Genomic_DNA"/>
</dbReference>
<evidence type="ECO:0000256" key="1">
    <source>
        <dbReference type="ARBA" id="ARBA00008645"/>
    </source>
</evidence>
<keyword evidence="5" id="KW-1185">Reference proteome</keyword>
<dbReference type="AlphaFoldDB" id="A0A1I1E6V8"/>
<dbReference type="OrthoDB" id="149912at2"/>
<evidence type="ECO:0000313" key="5">
    <source>
        <dbReference type="Proteomes" id="UP000199058"/>
    </source>
</evidence>
<dbReference type="InterPro" id="IPR000639">
    <property type="entry name" value="Epox_hydrolase-like"/>
</dbReference>
<dbReference type="GO" id="GO:0016787">
    <property type="term" value="F:hydrolase activity"/>
    <property type="evidence" value="ECO:0007669"/>
    <property type="project" value="UniProtKB-KW"/>
</dbReference>
<dbReference type="Proteomes" id="UP000199058">
    <property type="component" value="Unassembled WGS sequence"/>
</dbReference>
<sequence>MSVLQPSLNPTPEGSTPLVLELPHLQMAALAWGDPADKPLLALHGWLDNAMTYVHLGPELAKAGYYVVALDFAGHGFSDWRPAGQPYLLMENCFDVQAAALALGWSRFTLVGHSMGAGVASLLAAAHPEAVEKLVMIDGLGTLTTPDDEAAAQMGRALGRWIGHQQKQLLQEEEPALPSKIYASIKEAAEARMKGVGAVDYEAALALCQRALKQVDEEHEAGGWYWRSDARLRHPSPWRLTEAQNEAFMRAIQAPALLIEAEQGLLIQRPEIETRFQLLQKGSRQVLTGGHHLHLEEATAEANAAVVTEFLLKDHLS</sequence>
<dbReference type="InterPro" id="IPR000073">
    <property type="entry name" value="AB_hydrolase_1"/>
</dbReference>
<protein>
    <submittedName>
        <fullName evidence="4">Pimeloyl-ACP methyl ester carboxylesterase</fullName>
    </submittedName>
</protein>
<feature type="domain" description="AB hydrolase-1" evidence="3">
    <location>
        <begin position="38"/>
        <end position="153"/>
    </location>
</feature>
<evidence type="ECO:0000256" key="2">
    <source>
        <dbReference type="ARBA" id="ARBA00022801"/>
    </source>
</evidence>
<dbReference type="PRINTS" id="PR00412">
    <property type="entry name" value="EPOXHYDRLASE"/>
</dbReference>
<dbReference type="PANTHER" id="PTHR43798:SF14">
    <property type="entry name" value="SERINE HYDROLASE-LIKE PROTEIN DDB_G0286239"/>
    <property type="match status" value="1"/>
</dbReference>
<dbReference type="PRINTS" id="PR00111">
    <property type="entry name" value="ABHYDROLASE"/>
</dbReference>
<dbReference type="PANTHER" id="PTHR43798">
    <property type="entry name" value="MONOACYLGLYCEROL LIPASE"/>
    <property type="match status" value="1"/>
</dbReference>
<accession>A0A1I1E6V8</accession>
<evidence type="ECO:0000259" key="3">
    <source>
        <dbReference type="Pfam" id="PF00561"/>
    </source>
</evidence>
<dbReference type="SUPFAM" id="SSF53474">
    <property type="entry name" value="alpha/beta-Hydrolases"/>
    <property type="match status" value="1"/>
</dbReference>
<reference evidence="4 5" key="1">
    <citation type="submission" date="2016-10" db="EMBL/GenBank/DDBJ databases">
        <authorList>
            <person name="de Groot N.N."/>
        </authorList>
    </citation>
    <scope>NUCLEOTIDE SEQUENCE [LARGE SCALE GENOMIC DNA]</scope>
    <source>
        <strain evidence="4 5">DSM 18438</strain>
    </source>
</reference>
<comment type="similarity">
    <text evidence="1">Belongs to the AB hydrolase superfamily.</text>
</comment>
<name>A0A1I1E6V8_9GAMM</name>
<dbReference type="InterPro" id="IPR050266">
    <property type="entry name" value="AB_hydrolase_sf"/>
</dbReference>
<dbReference type="RefSeq" id="WP_091958278.1">
    <property type="nucleotide sequence ID" value="NZ_FOLH01000001.1"/>
</dbReference>
<dbReference type="STRING" id="1122252.SAMN05660443_0362"/>
<dbReference type="GO" id="GO:0016020">
    <property type="term" value="C:membrane"/>
    <property type="evidence" value="ECO:0007669"/>
    <property type="project" value="TreeGrafter"/>
</dbReference>
<evidence type="ECO:0000313" key="4">
    <source>
        <dbReference type="EMBL" id="SFB82382.1"/>
    </source>
</evidence>
<dbReference type="Pfam" id="PF00561">
    <property type="entry name" value="Abhydrolase_1"/>
    <property type="match status" value="1"/>
</dbReference>
<dbReference type="InterPro" id="IPR029058">
    <property type="entry name" value="AB_hydrolase_fold"/>
</dbReference>
<keyword evidence="2" id="KW-0378">Hydrolase</keyword>